<dbReference type="InterPro" id="IPR008794">
    <property type="entry name" value="Pro_racemase_fam"/>
</dbReference>
<organism evidence="2 3">
    <name type="scientific">Vibrio maritimus</name>
    <dbReference type="NCBI Taxonomy" id="990268"/>
    <lineage>
        <taxon>Bacteria</taxon>
        <taxon>Pseudomonadati</taxon>
        <taxon>Pseudomonadota</taxon>
        <taxon>Gammaproteobacteria</taxon>
        <taxon>Vibrionales</taxon>
        <taxon>Vibrionaceae</taxon>
        <taxon>Vibrio</taxon>
    </lineage>
</organism>
<evidence type="ECO:0000256" key="1">
    <source>
        <dbReference type="ARBA" id="ARBA00007529"/>
    </source>
</evidence>
<gene>
    <name evidence="2" type="ORF">JCM19240_531</name>
</gene>
<name>A0A090TAC0_9VIBR</name>
<dbReference type="Proteomes" id="UP000029224">
    <property type="component" value="Unassembled WGS sequence"/>
</dbReference>
<dbReference type="PANTHER" id="PTHR33442">
    <property type="entry name" value="TRANS-3-HYDROXY-L-PROLINE DEHYDRATASE"/>
    <property type="match status" value="1"/>
</dbReference>
<evidence type="ECO:0000313" key="3">
    <source>
        <dbReference type="Proteomes" id="UP000029224"/>
    </source>
</evidence>
<keyword evidence="2" id="KW-0413">Isomerase</keyword>
<proteinExistence type="inferred from homology"/>
<dbReference type="Pfam" id="PF05544">
    <property type="entry name" value="Pro_racemase"/>
    <property type="match status" value="1"/>
</dbReference>
<dbReference type="SUPFAM" id="SSF54506">
    <property type="entry name" value="Diaminopimelate epimerase-like"/>
    <property type="match status" value="1"/>
</dbReference>
<reference evidence="2 3" key="2">
    <citation type="submission" date="2014-09" db="EMBL/GenBank/DDBJ databases">
        <authorList>
            <consortium name="NBRP consortium"/>
            <person name="Sawabe T."/>
            <person name="Meirelles P."/>
            <person name="Nakanishi M."/>
            <person name="Sayaka M."/>
            <person name="Hattori M."/>
            <person name="Ohkuma M."/>
        </authorList>
    </citation>
    <scope>NUCLEOTIDE SEQUENCE [LARGE SCALE GENOMIC DNA]</scope>
    <source>
        <strain evidence="2 3">JCM 19240</strain>
    </source>
</reference>
<dbReference type="EC" id="5.1.1.8" evidence="2"/>
<dbReference type="PANTHER" id="PTHR33442:SF5">
    <property type="entry name" value="BIFUNCTIONAL TRANS-3-HYDROXY-L-PROLINE DEHYDRATASE_2-EPIMERASE"/>
    <property type="match status" value="1"/>
</dbReference>
<protein>
    <submittedName>
        <fullName evidence="2">4-hydroxyproline epimerase</fullName>
        <ecNumber evidence="2">5.1.1.8</ecNumber>
    </submittedName>
</protein>
<dbReference type="AlphaFoldDB" id="A0A090TAC0"/>
<comment type="similarity">
    <text evidence="1">Belongs to the proline racemase family.</text>
</comment>
<comment type="caution">
    <text evidence="2">The sequence shown here is derived from an EMBL/GenBank/DDBJ whole genome shotgun (WGS) entry which is preliminary data.</text>
</comment>
<reference evidence="2 3" key="1">
    <citation type="submission" date="2014-09" db="EMBL/GenBank/DDBJ databases">
        <title>Vibrio maritimus JCM 19240. (C210) whole genome shotgun sequence.</title>
        <authorList>
            <person name="Sawabe T."/>
            <person name="Meirelles P."/>
            <person name="Nakanishi M."/>
            <person name="Sayaka M."/>
            <person name="Hattori M."/>
            <person name="Ohkuma M."/>
        </authorList>
    </citation>
    <scope>NUCLEOTIDE SEQUENCE [LARGE SCALE GENOMIC DNA]</scope>
    <source>
        <strain evidence="2 3">JCM 19240</strain>
    </source>
</reference>
<dbReference type="Gene3D" id="3.10.310.10">
    <property type="entry name" value="Diaminopimelate Epimerase, Chain A, domain 1"/>
    <property type="match status" value="1"/>
</dbReference>
<accession>A0A090TAC0</accession>
<dbReference type="GO" id="GO:0047580">
    <property type="term" value="F:4-hydroxyproline epimerase activity"/>
    <property type="evidence" value="ECO:0007669"/>
    <property type="project" value="UniProtKB-EC"/>
</dbReference>
<dbReference type="EMBL" id="BBMT01000007">
    <property type="protein sequence ID" value="GAL35684.1"/>
    <property type="molecule type" value="Genomic_DNA"/>
</dbReference>
<evidence type="ECO:0000313" key="2">
    <source>
        <dbReference type="EMBL" id="GAL35684.1"/>
    </source>
</evidence>
<keyword evidence="3" id="KW-1185">Reference proteome</keyword>
<sequence>MAQWHAKGLLKPGDDFIHESIIGSLFHGRIESETTVNGRPAILPSIEGWAQVYGHNTIWVDDNDPYAYGFEVK</sequence>